<organism evidence="1 2">
    <name type="scientific">Prunus persica</name>
    <name type="common">Peach</name>
    <name type="synonym">Amygdalus persica</name>
    <dbReference type="NCBI Taxonomy" id="3760"/>
    <lineage>
        <taxon>Eukaryota</taxon>
        <taxon>Viridiplantae</taxon>
        <taxon>Streptophyta</taxon>
        <taxon>Embryophyta</taxon>
        <taxon>Tracheophyta</taxon>
        <taxon>Spermatophyta</taxon>
        <taxon>Magnoliopsida</taxon>
        <taxon>eudicotyledons</taxon>
        <taxon>Gunneridae</taxon>
        <taxon>Pentapetalae</taxon>
        <taxon>rosids</taxon>
        <taxon>fabids</taxon>
        <taxon>Rosales</taxon>
        <taxon>Rosaceae</taxon>
        <taxon>Amygdaloideae</taxon>
        <taxon>Amygdaleae</taxon>
        <taxon>Prunus</taxon>
    </lineage>
</organism>
<dbReference type="PANTHER" id="PTHR34570">
    <property type="entry name" value="OS03G0593100 PROTEIN"/>
    <property type="match status" value="1"/>
</dbReference>
<protein>
    <submittedName>
        <fullName evidence="1">Uncharacterized protein</fullName>
    </submittedName>
</protein>
<name>A0A251PDT8_PRUPE</name>
<dbReference type="Proteomes" id="UP000006882">
    <property type="component" value="Chromosome G4"/>
</dbReference>
<proteinExistence type="predicted"/>
<dbReference type="PANTHER" id="PTHR34570:SF12">
    <property type="entry name" value="EXPRESSED PROTEIN"/>
    <property type="match status" value="1"/>
</dbReference>
<sequence length="160" mass="18323">MERESHDATVIHSSIALLQERFRQLQRVKAMREEREILRMLALCDSEPKHKQLLMMMKMNTSNPIPTVHNKPAAERLFFHPDHHDLIQPHGHGSSESGISVSLWPALQSKHEDYILYRSTETPLLINLWPSVTDTPSLDTCSNKFQGSDCDSDVDTSLHL</sequence>
<dbReference type="eggNOG" id="ENOG502S9C6">
    <property type="taxonomic scope" value="Eukaryota"/>
</dbReference>
<accession>A0A251PDT8</accession>
<evidence type="ECO:0000313" key="2">
    <source>
        <dbReference type="Proteomes" id="UP000006882"/>
    </source>
</evidence>
<dbReference type="Gramene" id="ONI09752">
    <property type="protein sequence ID" value="ONI09752"/>
    <property type="gene ID" value="PRUPE_4G007200"/>
</dbReference>
<gene>
    <name evidence="1" type="ORF">PRUPE_4G007200</name>
</gene>
<evidence type="ECO:0000313" key="1">
    <source>
        <dbReference type="EMBL" id="ONI09752.1"/>
    </source>
</evidence>
<dbReference type="AlphaFoldDB" id="A0A251PDT8"/>
<keyword evidence="2" id="KW-1185">Reference proteome</keyword>
<dbReference type="EMBL" id="CM007654">
    <property type="protein sequence ID" value="ONI09752.1"/>
    <property type="molecule type" value="Genomic_DNA"/>
</dbReference>
<reference evidence="1 2" key="1">
    <citation type="journal article" date="2013" name="Nat. Genet.">
        <title>The high-quality draft genome of peach (Prunus persica) identifies unique patterns of genetic diversity, domestication and genome evolution.</title>
        <authorList>
            <consortium name="International Peach Genome Initiative"/>
            <person name="Verde I."/>
            <person name="Abbott A.G."/>
            <person name="Scalabrin S."/>
            <person name="Jung S."/>
            <person name="Shu S."/>
            <person name="Marroni F."/>
            <person name="Zhebentyayeva T."/>
            <person name="Dettori M.T."/>
            <person name="Grimwood J."/>
            <person name="Cattonaro F."/>
            <person name="Zuccolo A."/>
            <person name="Rossini L."/>
            <person name="Jenkins J."/>
            <person name="Vendramin E."/>
            <person name="Meisel L.A."/>
            <person name="Decroocq V."/>
            <person name="Sosinski B."/>
            <person name="Prochnik S."/>
            <person name="Mitros T."/>
            <person name="Policriti A."/>
            <person name="Cipriani G."/>
            <person name="Dondini L."/>
            <person name="Ficklin S."/>
            <person name="Goodstein D.M."/>
            <person name="Xuan P."/>
            <person name="Del Fabbro C."/>
            <person name="Aramini V."/>
            <person name="Copetti D."/>
            <person name="Gonzalez S."/>
            <person name="Horner D.S."/>
            <person name="Falchi R."/>
            <person name="Lucas S."/>
            <person name="Mica E."/>
            <person name="Maldonado J."/>
            <person name="Lazzari B."/>
            <person name="Bielenberg D."/>
            <person name="Pirona R."/>
            <person name="Miculan M."/>
            <person name="Barakat A."/>
            <person name="Testolin R."/>
            <person name="Stella A."/>
            <person name="Tartarini S."/>
            <person name="Tonutti P."/>
            <person name="Arus P."/>
            <person name="Orellana A."/>
            <person name="Wells C."/>
            <person name="Main D."/>
            <person name="Vizzotto G."/>
            <person name="Silva H."/>
            <person name="Salamini F."/>
            <person name="Schmutz J."/>
            <person name="Morgante M."/>
            <person name="Rokhsar D.S."/>
        </authorList>
    </citation>
    <scope>NUCLEOTIDE SEQUENCE [LARGE SCALE GENOMIC DNA]</scope>
    <source>
        <strain evidence="2">cv. Nemared</strain>
    </source>
</reference>
<dbReference type="OrthoDB" id="671858at2759"/>